<protein>
    <recommendedName>
        <fullName evidence="2">Phage major capsid protein</fullName>
    </recommendedName>
</protein>
<name>A0A0F9DQ17_9ZZZZ</name>
<gene>
    <name evidence="1" type="ORF">LCGC14_2170490</name>
</gene>
<accession>A0A0F9DQ17</accession>
<evidence type="ECO:0000313" key="1">
    <source>
        <dbReference type="EMBL" id="KKL63898.1"/>
    </source>
</evidence>
<dbReference type="EMBL" id="LAZR01028011">
    <property type="protein sequence ID" value="KKL63898.1"/>
    <property type="molecule type" value="Genomic_DNA"/>
</dbReference>
<sequence>VSGGKKPSEDSMKALAVKVLEDKDEARVFSSTKMAMKRAGVSMKVADALNQSDLSGFGDEWVGTLQSSDLWRRILLENAIVSQLPAIEVPQGSESVVIPLQSTPPTFYVVAQASAQDSNPGPITRTVTTSKMGTAKQTLPVAKIGAATYFSGELVEDSLIPWVAELRSAIVTEGQEVLEHMVIDGDDETGATTNINDIGGTPAGTEAFLSFDGFRKLALVTNTANSRDGGALTDTDFLETIKLMGIAGKNAVQKDQVIFILDLWTQWKSLELVQVKTKDVFSAPTIENGSLTGLWGYKLFGSANMHRANQNATYGLKANTAGKVDLDTPANNTKGAILAIRKDQWRIGWKRRMTIETVRVPSADSTEITALMRVGLINRDTDASAISYNITV</sequence>
<comment type="caution">
    <text evidence="1">The sequence shown here is derived from an EMBL/GenBank/DDBJ whole genome shotgun (WGS) entry which is preliminary data.</text>
</comment>
<dbReference type="SUPFAM" id="SSF56563">
    <property type="entry name" value="Major capsid protein gp5"/>
    <property type="match status" value="1"/>
</dbReference>
<reference evidence="1" key="1">
    <citation type="journal article" date="2015" name="Nature">
        <title>Complex archaea that bridge the gap between prokaryotes and eukaryotes.</title>
        <authorList>
            <person name="Spang A."/>
            <person name="Saw J.H."/>
            <person name="Jorgensen S.L."/>
            <person name="Zaremba-Niedzwiedzka K."/>
            <person name="Martijn J."/>
            <person name="Lind A.E."/>
            <person name="van Eijk R."/>
            <person name="Schleper C."/>
            <person name="Guy L."/>
            <person name="Ettema T.J."/>
        </authorList>
    </citation>
    <scope>NUCLEOTIDE SEQUENCE</scope>
</reference>
<proteinExistence type="predicted"/>
<feature type="non-terminal residue" evidence="1">
    <location>
        <position position="1"/>
    </location>
</feature>
<evidence type="ECO:0008006" key="2">
    <source>
        <dbReference type="Google" id="ProtNLM"/>
    </source>
</evidence>
<dbReference type="AlphaFoldDB" id="A0A0F9DQ17"/>
<organism evidence="1">
    <name type="scientific">marine sediment metagenome</name>
    <dbReference type="NCBI Taxonomy" id="412755"/>
    <lineage>
        <taxon>unclassified sequences</taxon>
        <taxon>metagenomes</taxon>
        <taxon>ecological metagenomes</taxon>
    </lineage>
</organism>